<keyword evidence="1" id="KW-0812">Transmembrane</keyword>
<evidence type="ECO:0000313" key="3">
    <source>
        <dbReference type="EMBL" id="GGB34075.1"/>
    </source>
</evidence>
<gene>
    <name evidence="3" type="ORF">GCM10011409_09390</name>
</gene>
<name>A0A9W5TWA9_9BACI</name>
<evidence type="ECO:0000313" key="4">
    <source>
        <dbReference type="Proteomes" id="UP000621492"/>
    </source>
</evidence>
<dbReference type="PANTHER" id="PTHR39430:SF1">
    <property type="entry name" value="PROTEASE"/>
    <property type="match status" value="1"/>
</dbReference>
<keyword evidence="3" id="KW-0378">Hydrolase</keyword>
<feature type="transmembrane region" description="Helical" evidence="1">
    <location>
        <begin position="45"/>
        <end position="64"/>
    </location>
</feature>
<dbReference type="Proteomes" id="UP000621492">
    <property type="component" value="Unassembled WGS sequence"/>
</dbReference>
<reference evidence="3" key="2">
    <citation type="submission" date="2020-09" db="EMBL/GenBank/DDBJ databases">
        <authorList>
            <person name="Sun Q."/>
            <person name="Zhou Y."/>
        </authorList>
    </citation>
    <scope>NUCLEOTIDE SEQUENCE</scope>
    <source>
        <strain evidence="3">CGMCC 1.15454</strain>
    </source>
</reference>
<feature type="transmembrane region" description="Helical" evidence="1">
    <location>
        <begin position="207"/>
        <end position="225"/>
    </location>
</feature>
<dbReference type="AlphaFoldDB" id="A0A9W5TWA9"/>
<accession>A0A9W5TWA9</accession>
<keyword evidence="1" id="KW-1133">Transmembrane helix</keyword>
<keyword evidence="3" id="KW-0645">Protease</keyword>
<feature type="domain" description="CAAX prenyl protease 2/Lysostaphin resistance protein A-like" evidence="2">
    <location>
        <begin position="126"/>
        <end position="217"/>
    </location>
</feature>
<feature type="transmembrane region" description="Helical" evidence="1">
    <location>
        <begin position="123"/>
        <end position="141"/>
    </location>
</feature>
<feature type="transmembrane region" description="Helical" evidence="1">
    <location>
        <begin position="153"/>
        <end position="174"/>
    </location>
</feature>
<feature type="transmembrane region" description="Helical" evidence="1">
    <location>
        <begin position="237"/>
        <end position="260"/>
    </location>
</feature>
<comment type="caution">
    <text evidence="3">The sequence shown here is derived from an EMBL/GenBank/DDBJ whole genome shotgun (WGS) entry which is preliminary data.</text>
</comment>
<protein>
    <submittedName>
        <fullName evidence="3">CAAX amino protease</fullName>
    </submittedName>
</protein>
<dbReference type="PANTHER" id="PTHR39430">
    <property type="entry name" value="MEMBRANE-ASSOCIATED PROTEASE-RELATED"/>
    <property type="match status" value="1"/>
</dbReference>
<feature type="transmembrane region" description="Helical" evidence="1">
    <location>
        <begin position="85"/>
        <end position="111"/>
    </location>
</feature>
<feature type="transmembrane region" description="Helical" evidence="1">
    <location>
        <begin position="180"/>
        <end position="200"/>
    </location>
</feature>
<dbReference type="Pfam" id="PF02517">
    <property type="entry name" value="Rce1-like"/>
    <property type="match status" value="1"/>
</dbReference>
<proteinExistence type="predicted"/>
<dbReference type="GO" id="GO:0006508">
    <property type="term" value="P:proteolysis"/>
    <property type="evidence" value="ECO:0007669"/>
    <property type="project" value="UniProtKB-KW"/>
</dbReference>
<organism evidence="3 4">
    <name type="scientific">Lentibacillus populi</name>
    <dbReference type="NCBI Taxonomy" id="1827502"/>
    <lineage>
        <taxon>Bacteria</taxon>
        <taxon>Bacillati</taxon>
        <taxon>Bacillota</taxon>
        <taxon>Bacilli</taxon>
        <taxon>Bacillales</taxon>
        <taxon>Bacillaceae</taxon>
        <taxon>Lentibacillus</taxon>
    </lineage>
</organism>
<dbReference type="GO" id="GO:0004175">
    <property type="term" value="F:endopeptidase activity"/>
    <property type="evidence" value="ECO:0007669"/>
    <property type="project" value="UniProtKB-ARBA"/>
</dbReference>
<evidence type="ECO:0000256" key="1">
    <source>
        <dbReference type="SAM" id="Phobius"/>
    </source>
</evidence>
<sequence length="272" mass="31368">MVKKNQLTMKNTLMRIFVVVTLSIIIWNLISYLSDISSGGEYSRINHFFIAVITTILSVILIDFARRIDKISWKQLNLSPIRTNILSFLVGLILWAIPALIGLVICLMVGWVEITVKTDFNHLVLSLLILFITVFLIEALPEEIIFRGYIYRYLNIWFPHWMTLILQTLLFSLFGYFIGAIYSLEQLLFIPGFAFILGYFRAVSGNVWTAIGFHVAIMTATQILSRLHDHFDVSGIFTLQFLAFILLPSVLSAIALDFIYPKHNWHKKELYL</sequence>
<dbReference type="GO" id="GO:0080120">
    <property type="term" value="P:CAAX-box protein maturation"/>
    <property type="evidence" value="ECO:0007669"/>
    <property type="project" value="UniProtKB-ARBA"/>
</dbReference>
<evidence type="ECO:0000259" key="2">
    <source>
        <dbReference type="Pfam" id="PF02517"/>
    </source>
</evidence>
<dbReference type="EMBL" id="BMJD01000004">
    <property type="protein sequence ID" value="GGB34075.1"/>
    <property type="molecule type" value="Genomic_DNA"/>
</dbReference>
<keyword evidence="4" id="KW-1185">Reference proteome</keyword>
<feature type="transmembrane region" description="Helical" evidence="1">
    <location>
        <begin position="12"/>
        <end position="33"/>
    </location>
</feature>
<reference evidence="3" key="1">
    <citation type="journal article" date="2014" name="Int. J. Syst. Evol. Microbiol.">
        <title>Complete genome sequence of Corynebacterium casei LMG S-19264T (=DSM 44701T), isolated from a smear-ripened cheese.</title>
        <authorList>
            <consortium name="US DOE Joint Genome Institute (JGI-PGF)"/>
            <person name="Walter F."/>
            <person name="Albersmeier A."/>
            <person name="Kalinowski J."/>
            <person name="Ruckert C."/>
        </authorList>
    </citation>
    <scope>NUCLEOTIDE SEQUENCE</scope>
    <source>
        <strain evidence="3">CGMCC 1.15454</strain>
    </source>
</reference>
<keyword evidence="1" id="KW-0472">Membrane</keyword>
<dbReference type="InterPro" id="IPR003675">
    <property type="entry name" value="Rce1/LyrA-like_dom"/>
</dbReference>